<keyword evidence="2" id="KW-0479">Metal-binding</keyword>
<dbReference type="GO" id="GO:0051539">
    <property type="term" value="F:4 iron, 4 sulfur cluster binding"/>
    <property type="evidence" value="ECO:0007669"/>
    <property type="project" value="UniProtKB-KW"/>
</dbReference>
<name>A0A4P2PZV1_SORCE</name>
<evidence type="ECO:0000256" key="1">
    <source>
        <dbReference type="ARBA" id="ARBA00022485"/>
    </source>
</evidence>
<dbReference type="SUPFAM" id="SSF54862">
    <property type="entry name" value="4Fe-4S ferredoxins"/>
    <property type="match status" value="1"/>
</dbReference>
<dbReference type="Proteomes" id="UP000295781">
    <property type="component" value="Chromosome"/>
</dbReference>
<dbReference type="EMBL" id="CP012670">
    <property type="protein sequence ID" value="AUX22439.1"/>
    <property type="molecule type" value="Genomic_DNA"/>
</dbReference>
<feature type="domain" description="4Fe-4S ferredoxin-type" evidence="5">
    <location>
        <begin position="47"/>
        <end position="78"/>
    </location>
</feature>
<dbReference type="PROSITE" id="PS51379">
    <property type="entry name" value="4FE4S_FER_2"/>
    <property type="match status" value="3"/>
</dbReference>
<proteinExistence type="predicted"/>
<dbReference type="InterPro" id="IPR017896">
    <property type="entry name" value="4Fe4S_Fe-S-bd"/>
</dbReference>
<evidence type="ECO:0000259" key="5">
    <source>
        <dbReference type="PROSITE" id="PS51379"/>
    </source>
</evidence>
<dbReference type="PANTHER" id="PTHR43177">
    <property type="entry name" value="PROTEIN NRFC"/>
    <property type="match status" value="1"/>
</dbReference>
<organism evidence="6 7">
    <name type="scientific">Sorangium cellulosum</name>
    <name type="common">Polyangium cellulosum</name>
    <dbReference type="NCBI Taxonomy" id="56"/>
    <lineage>
        <taxon>Bacteria</taxon>
        <taxon>Pseudomonadati</taxon>
        <taxon>Myxococcota</taxon>
        <taxon>Polyangia</taxon>
        <taxon>Polyangiales</taxon>
        <taxon>Polyangiaceae</taxon>
        <taxon>Sorangium</taxon>
    </lineage>
</organism>
<evidence type="ECO:0000313" key="7">
    <source>
        <dbReference type="Proteomes" id="UP000295781"/>
    </source>
</evidence>
<sequence length="226" mass="24886">MSVPAHLEFFVDATRCIGCQACVQACSECDTHRGESMIHLEYVHRPESVQTVPVICMHCEQPTCAEVCPADAIKRTGDGVVQSARKPRCIACGNCVMACPFGVPEVYADRQIMMKCDMCYDRTSVGKRPMCATVCPSQALFFGTREQVRALRPQSMPTNRFRFGDQTITTRVNVMAPRADAPPAHIDVTAAMDERARPRMVKMRVLQDDGVAGVPGDVDPFAEVEV</sequence>
<dbReference type="AlphaFoldDB" id="A0A4P2PZV1"/>
<gene>
    <name evidence="6" type="ORF">SOCEGT47_029420</name>
</gene>
<feature type="domain" description="4Fe-4S ferredoxin-type" evidence="5">
    <location>
        <begin position="79"/>
        <end position="109"/>
    </location>
</feature>
<keyword evidence="3" id="KW-0408">Iron</keyword>
<protein>
    <submittedName>
        <fullName evidence="6">4Fe-4S ferredoxin</fullName>
    </submittedName>
</protein>
<dbReference type="Gene3D" id="3.30.70.20">
    <property type="match status" value="2"/>
</dbReference>
<dbReference type="Pfam" id="PF00037">
    <property type="entry name" value="Fer4"/>
    <property type="match status" value="1"/>
</dbReference>
<dbReference type="InterPro" id="IPR050954">
    <property type="entry name" value="ET_IronSulfur_Cluster-Binding"/>
</dbReference>
<keyword evidence="4" id="KW-0411">Iron-sulfur</keyword>
<keyword evidence="1" id="KW-0004">4Fe-4S</keyword>
<reference evidence="6 7" key="1">
    <citation type="submission" date="2015-09" db="EMBL/GenBank/DDBJ databases">
        <title>Sorangium comparison.</title>
        <authorList>
            <person name="Zaburannyi N."/>
            <person name="Bunk B."/>
            <person name="Overmann J."/>
            <person name="Mueller R."/>
        </authorList>
    </citation>
    <scope>NUCLEOTIDE SEQUENCE [LARGE SCALE GENOMIC DNA]</scope>
    <source>
        <strain evidence="6 7">So ceGT47</strain>
    </source>
</reference>
<dbReference type="CDD" id="cd16369">
    <property type="entry name" value="DMSOR_beta_like"/>
    <property type="match status" value="1"/>
</dbReference>
<dbReference type="Pfam" id="PF13247">
    <property type="entry name" value="Fer4_11"/>
    <property type="match status" value="1"/>
</dbReference>
<dbReference type="InterPro" id="IPR017900">
    <property type="entry name" value="4Fe4S_Fe_S_CS"/>
</dbReference>
<evidence type="ECO:0000256" key="3">
    <source>
        <dbReference type="ARBA" id="ARBA00023004"/>
    </source>
</evidence>
<dbReference type="PANTHER" id="PTHR43177:SF3">
    <property type="entry name" value="PROTEIN NRFC HOMOLOG"/>
    <property type="match status" value="1"/>
</dbReference>
<dbReference type="RefSeq" id="WP_129347599.1">
    <property type="nucleotide sequence ID" value="NZ_CP012670.1"/>
</dbReference>
<accession>A0A4P2PZV1</accession>
<feature type="domain" description="4Fe-4S ferredoxin-type" evidence="5">
    <location>
        <begin position="7"/>
        <end position="37"/>
    </location>
</feature>
<dbReference type="OrthoDB" id="9789030at2"/>
<evidence type="ECO:0000313" key="6">
    <source>
        <dbReference type="EMBL" id="AUX22439.1"/>
    </source>
</evidence>
<dbReference type="PROSITE" id="PS00198">
    <property type="entry name" value="4FE4S_FER_1"/>
    <property type="match status" value="1"/>
</dbReference>
<evidence type="ECO:0000256" key="2">
    <source>
        <dbReference type="ARBA" id="ARBA00022723"/>
    </source>
</evidence>
<evidence type="ECO:0000256" key="4">
    <source>
        <dbReference type="ARBA" id="ARBA00023014"/>
    </source>
</evidence>
<dbReference type="GO" id="GO:0046872">
    <property type="term" value="F:metal ion binding"/>
    <property type="evidence" value="ECO:0007669"/>
    <property type="project" value="UniProtKB-KW"/>
</dbReference>